<sequence>MAKQITHDLIYDAPASAVYAMLTDASFREEVADRSGVLRHDVTIEGDGGDLTSGARVRIQQWQTAAGIPSFAKKLVGDEIEIIQEETWTSPTDCDVTVTIPGKPGEMSGTVRLVEEGGRTTEHVELTITVRIPLVAGKIESLVADMLLKSLRVENTVGREYLAR</sequence>
<protein>
    <submittedName>
        <fullName evidence="1">DUF2505 domain-containing protein</fullName>
    </submittedName>
</protein>
<dbReference type="EMBL" id="JACMYC010000004">
    <property type="protein sequence ID" value="MBC2960480.1"/>
    <property type="molecule type" value="Genomic_DNA"/>
</dbReference>
<dbReference type="Pfam" id="PF10698">
    <property type="entry name" value="DUF2505"/>
    <property type="match status" value="1"/>
</dbReference>
<evidence type="ECO:0000313" key="2">
    <source>
        <dbReference type="Proteomes" id="UP000604001"/>
    </source>
</evidence>
<comment type="caution">
    <text evidence="1">The sequence shown here is derived from an EMBL/GenBank/DDBJ whole genome shotgun (WGS) entry which is preliminary data.</text>
</comment>
<name>A0ABR6U7U1_9ACTN</name>
<dbReference type="InterPro" id="IPR019639">
    <property type="entry name" value="DUF2505"/>
</dbReference>
<proteinExistence type="predicted"/>
<accession>A0ABR6U7U1</accession>
<dbReference type="Proteomes" id="UP000604001">
    <property type="component" value="Unassembled WGS sequence"/>
</dbReference>
<dbReference type="InterPro" id="IPR023393">
    <property type="entry name" value="START-like_dom_sf"/>
</dbReference>
<dbReference type="Gene3D" id="3.30.530.20">
    <property type="match status" value="1"/>
</dbReference>
<reference evidence="1 2" key="1">
    <citation type="submission" date="2020-08" db="EMBL/GenBank/DDBJ databases">
        <title>novel species in genus Nocardioides.</title>
        <authorList>
            <person name="Zhang G."/>
        </authorList>
    </citation>
    <scope>NUCLEOTIDE SEQUENCE [LARGE SCALE GENOMIC DNA]</scope>
    <source>
        <strain evidence="1 2">SC8A-24</strain>
    </source>
</reference>
<keyword evidence="2" id="KW-1185">Reference proteome</keyword>
<dbReference type="RefSeq" id="WP_186345723.1">
    <property type="nucleotide sequence ID" value="NZ_BMMR01000001.1"/>
</dbReference>
<organism evidence="1 2">
    <name type="scientific">Nocardioides deserti</name>
    <dbReference type="NCBI Taxonomy" id="1588644"/>
    <lineage>
        <taxon>Bacteria</taxon>
        <taxon>Bacillati</taxon>
        <taxon>Actinomycetota</taxon>
        <taxon>Actinomycetes</taxon>
        <taxon>Propionibacteriales</taxon>
        <taxon>Nocardioidaceae</taxon>
        <taxon>Nocardioides</taxon>
    </lineage>
</organism>
<dbReference type="SUPFAM" id="SSF55961">
    <property type="entry name" value="Bet v1-like"/>
    <property type="match status" value="1"/>
</dbReference>
<gene>
    <name evidence="1" type="ORF">H7344_09250</name>
</gene>
<evidence type="ECO:0000313" key="1">
    <source>
        <dbReference type="EMBL" id="MBC2960480.1"/>
    </source>
</evidence>